<proteinExistence type="predicted"/>
<feature type="region of interest" description="Disordered" evidence="1">
    <location>
        <begin position="172"/>
        <end position="217"/>
    </location>
</feature>
<accession>A0A7W7DC04</accession>
<dbReference type="RefSeq" id="WP_184882469.1">
    <property type="nucleotide sequence ID" value="NZ_BOOV01000033.1"/>
</dbReference>
<feature type="transmembrane region" description="Helical" evidence="2">
    <location>
        <begin position="6"/>
        <end position="30"/>
    </location>
</feature>
<gene>
    <name evidence="3" type="ORF">BJ982_004132</name>
</gene>
<name>A0A7W7DC04_9ACTN</name>
<keyword evidence="4" id="KW-1185">Reference proteome</keyword>
<evidence type="ECO:0000256" key="2">
    <source>
        <dbReference type="SAM" id="Phobius"/>
    </source>
</evidence>
<keyword evidence="2" id="KW-0472">Membrane</keyword>
<organism evidence="3 4">
    <name type="scientific">Sphaerisporangium siamense</name>
    <dbReference type="NCBI Taxonomy" id="795645"/>
    <lineage>
        <taxon>Bacteria</taxon>
        <taxon>Bacillati</taxon>
        <taxon>Actinomycetota</taxon>
        <taxon>Actinomycetes</taxon>
        <taxon>Streptosporangiales</taxon>
        <taxon>Streptosporangiaceae</taxon>
        <taxon>Sphaerisporangium</taxon>
    </lineage>
</organism>
<comment type="caution">
    <text evidence="3">The sequence shown here is derived from an EMBL/GenBank/DDBJ whole genome shotgun (WGS) entry which is preliminary data.</text>
</comment>
<keyword evidence="2" id="KW-0812">Transmembrane</keyword>
<dbReference type="EMBL" id="JACHND010000001">
    <property type="protein sequence ID" value="MBB4702588.1"/>
    <property type="molecule type" value="Genomic_DNA"/>
</dbReference>
<sequence>MSTSRFVVIVISLVSAAIVAICAVTIVLVLNPTSGSQEERSPNLVAVAPADDAEDQPHTEAGARGAAQKLFDAYAAGNYGAFWDGWTIDAQGLISRRDYARLFELCKPIAQGIRYNVQSAMVQGDTAKVQVTRLIGAFTYDFKYEDGRWRFIPEAETQADYRSKTVEQLAAEKQASRTCANSTAPPSAPPAVQPTTSAPPAETQQTSQPQAQPPAAGERKVLLTDNGNGRKNTQQFTVDASWALHYTYDCSKTSIGTGGMSATLLDGTKYVDLVVNETGASADKTTPQYNAGSFHLEITGPCPWTIEVVDVP</sequence>
<evidence type="ECO:0000313" key="3">
    <source>
        <dbReference type="EMBL" id="MBB4702588.1"/>
    </source>
</evidence>
<dbReference type="Proteomes" id="UP000542210">
    <property type="component" value="Unassembled WGS sequence"/>
</dbReference>
<evidence type="ECO:0000256" key="1">
    <source>
        <dbReference type="SAM" id="MobiDB-lite"/>
    </source>
</evidence>
<reference evidence="3 4" key="1">
    <citation type="submission" date="2020-08" db="EMBL/GenBank/DDBJ databases">
        <title>Sequencing the genomes of 1000 actinobacteria strains.</title>
        <authorList>
            <person name="Klenk H.-P."/>
        </authorList>
    </citation>
    <scope>NUCLEOTIDE SEQUENCE [LARGE SCALE GENOMIC DNA]</scope>
    <source>
        <strain evidence="3 4">DSM 45784</strain>
    </source>
</reference>
<dbReference type="AlphaFoldDB" id="A0A7W7DC04"/>
<feature type="compositionally biased region" description="Low complexity" evidence="1">
    <location>
        <begin position="193"/>
        <end position="216"/>
    </location>
</feature>
<evidence type="ECO:0000313" key="4">
    <source>
        <dbReference type="Proteomes" id="UP000542210"/>
    </source>
</evidence>
<protein>
    <submittedName>
        <fullName evidence="3">Uncharacterized protein</fullName>
    </submittedName>
</protein>
<keyword evidence="2" id="KW-1133">Transmembrane helix</keyword>